<name>A0ACB9Y4Q9_PLABR</name>
<keyword evidence="2" id="KW-1185">Reference proteome</keyword>
<dbReference type="EMBL" id="CM043781">
    <property type="protein sequence ID" value="KAI4835678.1"/>
    <property type="molecule type" value="Genomic_DNA"/>
</dbReference>
<sequence length="331" mass="38691">MENINKKDIFVNYLKMCNKNDMARAVMKYCDEDHGIVFNKHPARNENKFGKIYDFSVSELSKITNVSNSSDDSKKMMKQKSHNSFDRIVQSKCFYKSKISFKDLQKVGGQKNAKTRFNKIQRDNEGEKENDPISEIINDMCEIIAPEGKGKFLKFIGENYVYVLLENGTYNCYPIELLKLNRSYLKKNSLYNFSFNYKDIALNHTRNVLKSKNNALQKDVILTEKNKQSDQFHYFSKDMDYLKDYIINDSKNNTGEEINSLKEDFVHLSMKSAQRKRDECDKIYPQGHKNIGIKENVKVITLNNIYKMESANSYIPIDYTVSGDEKFCIYC</sequence>
<reference evidence="1" key="1">
    <citation type="submission" date="2022-06" db="EMBL/GenBank/DDBJ databases">
        <title>The First Complete Genome of the Simian Malaria Parasite Plasmodium brasilianum.</title>
        <authorList>
            <person name="Bajic M."/>
            <person name="Ravishankar S."/>
        </authorList>
    </citation>
    <scope>NUCLEOTIDE SEQUENCE</scope>
    <source>
        <strain evidence="1">Bolivian I</strain>
    </source>
</reference>
<gene>
    <name evidence="1" type="ORF">MKS88_004891</name>
</gene>
<comment type="caution">
    <text evidence="1">The sequence shown here is derived from an EMBL/GenBank/DDBJ whole genome shotgun (WGS) entry which is preliminary data.</text>
</comment>
<dbReference type="Proteomes" id="UP001056978">
    <property type="component" value="Chromosome 13"/>
</dbReference>
<proteinExistence type="predicted"/>
<evidence type="ECO:0000313" key="1">
    <source>
        <dbReference type="EMBL" id="KAI4835678.1"/>
    </source>
</evidence>
<evidence type="ECO:0000313" key="2">
    <source>
        <dbReference type="Proteomes" id="UP001056978"/>
    </source>
</evidence>
<organism evidence="1 2">
    <name type="scientific">Plasmodium brasilianum</name>
    <dbReference type="NCBI Taxonomy" id="5824"/>
    <lineage>
        <taxon>Eukaryota</taxon>
        <taxon>Sar</taxon>
        <taxon>Alveolata</taxon>
        <taxon>Apicomplexa</taxon>
        <taxon>Aconoidasida</taxon>
        <taxon>Haemosporida</taxon>
        <taxon>Plasmodiidae</taxon>
        <taxon>Plasmodium</taxon>
        <taxon>Plasmodium (Plasmodium)</taxon>
    </lineage>
</organism>
<protein>
    <submittedName>
        <fullName evidence="1">Uncharacterized protein</fullName>
    </submittedName>
</protein>
<accession>A0ACB9Y4Q9</accession>